<proteinExistence type="predicted"/>
<evidence type="ECO:0000313" key="1">
    <source>
        <dbReference type="EMBL" id="MVM28415.1"/>
    </source>
</evidence>
<name>A0A7K1S3X5_9BACT</name>
<gene>
    <name evidence="1" type="ORF">GO755_00115</name>
</gene>
<keyword evidence="2" id="KW-1185">Reference proteome</keyword>
<dbReference type="EMBL" id="WPIN01000001">
    <property type="protein sequence ID" value="MVM28415.1"/>
    <property type="molecule type" value="Genomic_DNA"/>
</dbReference>
<protein>
    <submittedName>
        <fullName evidence="1">Uncharacterized protein</fullName>
    </submittedName>
</protein>
<accession>A0A7K1S3X5</accession>
<evidence type="ECO:0000313" key="2">
    <source>
        <dbReference type="Proteomes" id="UP000436006"/>
    </source>
</evidence>
<dbReference type="Proteomes" id="UP000436006">
    <property type="component" value="Unassembled WGS sequence"/>
</dbReference>
<comment type="caution">
    <text evidence="1">The sequence shown here is derived from an EMBL/GenBank/DDBJ whole genome shotgun (WGS) entry which is preliminary data.</text>
</comment>
<sequence>MNPIFSAGDRVSVANLVKGFLRSRSEAVVLGWTSYGWLTIKLDSSGIVKTVAPTRVRKLDQLSIPPPNL</sequence>
<dbReference type="AlphaFoldDB" id="A0A7K1S3X5"/>
<organism evidence="1 2">
    <name type="scientific">Spirosoma arboris</name>
    <dbReference type="NCBI Taxonomy" id="2682092"/>
    <lineage>
        <taxon>Bacteria</taxon>
        <taxon>Pseudomonadati</taxon>
        <taxon>Bacteroidota</taxon>
        <taxon>Cytophagia</taxon>
        <taxon>Cytophagales</taxon>
        <taxon>Cytophagaceae</taxon>
        <taxon>Spirosoma</taxon>
    </lineage>
</organism>
<dbReference type="RefSeq" id="WP_157582539.1">
    <property type="nucleotide sequence ID" value="NZ_WPIN01000001.1"/>
</dbReference>
<reference evidence="1 2" key="1">
    <citation type="submission" date="2019-12" db="EMBL/GenBank/DDBJ databases">
        <title>Spirosoma sp. HMF4905 genome sequencing and assembly.</title>
        <authorList>
            <person name="Kang H."/>
            <person name="Cha I."/>
            <person name="Kim H."/>
            <person name="Joh K."/>
        </authorList>
    </citation>
    <scope>NUCLEOTIDE SEQUENCE [LARGE SCALE GENOMIC DNA]</scope>
    <source>
        <strain evidence="1 2">HMF4905</strain>
    </source>
</reference>